<dbReference type="PROSITE" id="PS00678">
    <property type="entry name" value="WD_REPEATS_1"/>
    <property type="match status" value="1"/>
</dbReference>
<protein>
    <recommendedName>
        <fullName evidence="6">Autophagy-related protein 16 domain-containing protein</fullName>
    </recommendedName>
</protein>
<dbReference type="PANTHER" id="PTHR19878">
    <property type="entry name" value="AUTOPHAGY PROTEIN 16-LIKE"/>
    <property type="match status" value="1"/>
</dbReference>
<sequence>MEGGSTLSWRENIINQIQNRNKEQLFKFQDLITSHNRLFDNHNALRHENLQLSIQNEKLRSEGAVIHHGNGNVSILESKLLAQQEELTELHKKRGENAQMLIDLNKKLQEKEKKLQMVEESLAERTATNNSLNKEIERYITHKTELEKVNQHLRDEHQALQLAFYHLEEKLRKAQEENSKLVDQIMKYKSKTAEKMNEENENFLRKCNLKLQRELEDAAKDMKGINFDAIPEDGPNMQRSQVPSKAAVVFDAHDGVASAVQWGPVDRVIATGGEDRKVKLWDVSKGNPENRGVLGASNAGVMSVHFDNTGTYILAASNDYAARVWTVNDQRLRVMTALLFLNFIDIKFDISDNLQVGF</sequence>
<evidence type="ECO:0000256" key="2">
    <source>
        <dbReference type="ARBA" id="ARBA00022574"/>
    </source>
</evidence>
<dbReference type="GO" id="GO:0000045">
    <property type="term" value="P:autophagosome assembly"/>
    <property type="evidence" value="ECO:0007669"/>
    <property type="project" value="InterPro"/>
</dbReference>
<evidence type="ECO:0000256" key="1">
    <source>
        <dbReference type="ARBA" id="ARBA00009271"/>
    </source>
</evidence>
<evidence type="ECO:0000256" key="5">
    <source>
        <dbReference type="SAM" id="Coils"/>
    </source>
</evidence>
<dbReference type="Gene3D" id="2.130.10.10">
    <property type="entry name" value="YVTN repeat-like/Quinoprotein amine dehydrogenase"/>
    <property type="match status" value="1"/>
</dbReference>
<feature type="repeat" description="WD" evidence="4">
    <location>
        <begin position="250"/>
        <end position="291"/>
    </location>
</feature>
<dbReference type="SMART" id="SM00320">
    <property type="entry name" value="WD40"/>
    <property type="match status" value="2"/>
</dbReference>
<feature type="domain" description="Autophagy-related protein 16" evidence="6">
    <location>
        <begin position="13"/>
        <end position="197"/>
    </location>
</feature>
<dbReference type="AlphaFoldDB" id="A0A9P0MSK4"/>
<keyword evidence="8" id="KW-1185">Reference proteome</keyword>
<dbReference type="GO" id="GO:0034274">
    <property type="term" value="C:Atg12-Atg5-Atg16 complex"/>
    <property type="evidence" value="ECO:0007669"/>
    <property type="project" value="TreeGrafter"/>
</dbReference>
<evidence type="ECO:0000313" key="8">
    <source>
        <dbReference type="Proteomes" id="UP001152798"/>
    </source>
</evidence>
<dbReference type="InterPro" id="IPR013923">
    <property type="entry name" value="Autophagy-rel_prot_16_dom"/>
</dbReference>
<dbReference type="InterPro" id="IPR015943">
    <property type="entry name" value="WD40/YVTN_repeat-like_dom_sf"/>
</dbReference>
<keyword evidence="3" id="KW-0677">Repeat</keyword>
<name>A0A9P0MSK4_NEZVI</name>
<evidence type="ECO:0000256" key="4">
    <source>
        <dbReference type="PROSITE-ProRule" id="PRU00221"/>
    </source>
</evidence>
<dbReference type="Proteomes" id="UP001152798">
    <property type="component" value="Chromosome 6"/>
</dbReference>
<proteinExistence type="inferred from homology"/>
<evidence type="ECO:0000313" key="7">
    <source>
        <dbReference type="EMBL" id="CAH1405653.1"/>
    </source>
</evidence>
<comment type="similarity">
    <text evidence="1">Belongs to the WD repeat ATG16 family.</text>
</comment>
<evidence type="ECO:0000259" key="6">
    <source>
        <dbReference type="Pfam" id="PF08614"/>
    </source>
</evidence>
<feature type="coiled-coil region" evidence="5">
    <location>
        <begin position="42"/>
        <end position="191"/>
    </location>
</feature>
<dbReference type="GO" id="GO:0034045">
    <property type="term" value="C:phagophore assembly site membrane"/>
    <property type="evidence" value="ECO:0007669"/>
    <property type="project" value="TreeGrafter"/>
</dbReference>
<dbReference type="PANTHER" id="PTHR19878:SF8">
    <property type="entry name" value="AUTOPHAGY-RELATED 16, ISOFORM F"/>
    <property type="match status" value="1"/>
</dbReference>
<dbReference type="Pfam" id="PF08614">
    <property type="entry name" value="ATG16"/>
    <property type="match status" value="1"/>
</dbReference>
<dbReference type="EMBL" id="OV725082">
    <property type="protein sequence ID" value="CAH1405653.1"/>
    <property type="molecule type" value="Genomic_DNA"/>
</dbReference>
<keyword evidence="2 4" id="KW-0853">WD repeat</keyword>
<accession>A0A9P0MSK4</accession>
<dbReference type="InterPro" id="IPR019775">
    <property type="entry name" value="WD40_repeat_CS"/>
</dbReference>
<dbReference type="CDD" id="cd22887">
    <property type="entry name" value="Atg16_CCD"/>
    <property type="match status" value="1"/>
</dbReference>
<dbReference type="InterPro" id="IPR001680">
    <property type="entry name" value="WD40_rpt"/>
</dbReference>
<dbReference type="InterPro" id="IPR045160">
    <property type="entry name" value="ATG16"/>
</dbReference>
<dbReference type="PROSITE" id="PS50082">
    <property type="entry name" value="WD_REPEATS_2"/>
    <property type="match status" value="2"/>
</dbReference>
<feature type="repeat" description="WD" evidence="4">
    <location>
        <begin position="294"/>
        <end position="335"/>
    </location>
</feature>
<dbReference type="PROSITE" id="PS50294">
    <property type="entry name" value="WD_REPEATS_REGION"/>
    <property type="match status" value="1"/>
</dbReference>
<dbReference type="GO" id="GO:0000421">
    <property type="term" value="C:autophagosome membrane"/>
    <property type="evidence" value="ECO:0007669"/>
    <property type="project" value="TreeGrafter"/>
</dbReference>
<dbReference type="SUPFAM" id="SSF50978">
    <property type="entry name" value="WD40 repeat-like"/>
    <property type="match status" value="1"/>
</dbReference>
<gene>
    <name evidence="7" type="ORF">NEZAVI_LOCUS13814</name>
</gene>
<keyword evidence="5" id="KW-0175">Coiled coil</keyword>
<dbReference type="InterPro" id="IPR036322">
    <property type="entry name" value="WD40_repeat_dom_sf"/>
</dbReference>
<dbReference type="Pfam" id="PF00400">
    <property type="entry name" value="WD40"/>
    <property type="match status" value="2"/>
</dbReference>
<dbReference type="OrthoDB" id="6262491at2759"/>
<organism evidence="7 8">
    <name type="scientific">Nezara viridula</name>
    <name type="common">Southern green stink bug</name>
    <name type="synonym">Cimex viridulus</name>
    <dbReference type="NCBI Taxonomy" id="85310"/>
    <lineage>
        <taxon>Eukaryota</taxon>
        <taxon>Metazoa</taxon>
        <taxon>Ecdysozoa</taxon>
        <taxon>Arthropoda</taxon>
        <taxon>Hexapoda</taxon>
        <taxon>Insecta</taxon>
        <taxon>Pterygota</taxon>
        <taxon>Neoptera</taxon>
        <taxon>Paraneoptera</taxon>
        <taxon>Hemiptera</taxon>
        <taxon>Heteroptera</taxon>
        <taxon>Panheteroptera</taxon>
        <taxon>Pentatomomorpha</taxon>
        <taxon>Pentatomoidea</taxon>
        <taxon>Pentatomidae</taxon>
        <taxon>Pentatominae</taxon>
        <taxon>Nezara</taxon>
    </lineage>
</organism>
<evidence type="ECO:0000256" key="3">
    <source>
        <dbReference type="ARBA" id="ARBA00022737"/>
    </source>
</evidence>
<reference evidence="7" key="1">
    <citation type="submission" date="2022-01" db="EMBL/GenBank/DDBJ databases">
        <authorList>
            <person name="King R."/>
        </authorList>
    </citation>
    <scope>NUCLEOTIDE SEQUENCE</scope>
</reference>
<dbReference type="GO" id="GO:0043495">
    <property type="term" value="F:protein-membrane adaptor activity"/>
    <property type="evidence" value="ECO:0007669"/>
    <property type="project" value="TreeGrafter"/>
</dbReference>